<evidence type="ECO:0000256" key="1">
    <source>
        <dbReference type="SAM" id="MobiDB-lite"/>
    </source>
</evidence>
<organism evidence="3 4">
    <name type="scientific">Caulobacter flavus</name>
    <dbReference type="NCBI Taxonomy" id="1679497"/>
    <lineage>
        <taxon>Bacteria</taxon>
        <taxon>Pseudomonadati</taxon>
        <taxon>Pseudomonadota</taxon>
        <taxon>Alphaproteobacteria</taxon>
        <taxon>Caulobacterales</taxon>
        <taxon>Caulobacteraceae</taxon>
        <taxon>Caulobacter</taxon>
    </lineage>
</organism>
<name>A0A2N5CPL9_9CAUL</name>
<gene>
    <name evidence="2" type="ORF">C1707_21095</name>
    <name evidence="3" type="ORF">CFHF_19970</name>
</gene>
<dbReference type="OrthoDB" id="7191358at2"/>
<dbReference type="Proteomes" id="UP000281192">
    <property type="component" value="Chromosome"/>
</dbReference>
<dbReference type="EMBL" id="PJRQ01000041">
    <property type="protein sequence ID" value="PLR08878.1"/>
    <property type="molecule type" value="Genomic_DNA"/>
</dbReference>
<evidence type="ECO:0000313" key="2">
    <source>
        <dbReference type="EMBL" id="AYV49685.1"/>
    </source>
</evidence>
<protein>
    <recommendedName>
        <fullName evidence="6">DUF3606 domain-containing protein</fullName>
    </recommendedName>
</protein>
<evidence type="ECO:0000313" key="5">
    <source>
        <dbReference type="Proteomes" id="UP000281192"/>
    </source>
</evidence>
<proteinExistence type="predicted"/>
<evidence type="ECO:0000313" key="4">
    <source>
        <dbReference type="Proteomes" id="UP000234483"/>
    </source>
</evidence>
<feature type="region of interest" description="Disordered" evidence="1">
    <location>
        <begin position="1"/>
        <end position="25"/>
    </location>
</feature>
<reference evidence="3 4" key="1">
    <citation type="submission" date="2017-12" db="EMBL/GenBank/DDBJ databases">
        <title>The genome sequence of Caulobacter flavus CGMCC1 15093.</title>
        <authorList>
            <person name="Gao J."/>
            <person name="Mao X."/>
            <person name="Sun J."/>
        </authorList>
    </citation>
    <scope>NUCLEOTIDE SEQUENCE [LARGE SCALE GENOMIC DNA]</scope>
    <source>
        <strain evidence="3 4">CGMCC1 15093</strain>
    </source>
</reference>
<evidence type="ECO:0000313" key="3">
    <source>
        <dbReference type="EMBL" id="PLR08878.1"/>
    </source>
</evidence>
<accession>A0A2N5CPL9</accession>
<dbReference type="Proteomes" id="UP000234483">
    <property type="component" value="Unassembled WGS sequence"/>
</dbReference>
<dbReference type="KEGG" id="cfh:C1707_21095"/>
<dbReference type="EMBL" id="CP026100">
    <property type="protein sequence ID" value="AYV49685.1"/>
    <property type="molecule type" value="Genomic_DNA"/>
</dbReference>
<dbReference type="AlphaFoldDB" id="A0A2N5CPL9"/>
<evidence type="ECO:0008006" key="6">
    <source>
        <dbReference type="Google" id="ProtNLM"/>
    </source>
</evidence>
<sequence>MTPQAARETGSRLQSAADRAEAGHVEQIDLEDEAALGRWAERLGVDTDAVRNAVIAVGPDSEAVALRLTSARGAAD</sequence>
<dbReference type="InterPro" id="IPR022037">
    <property type="entry name" value="DUF3606"/>
</dbReference>
<keyword evidence="5" id="KW-1185">Reference proteome</keyword>
<dbReference type="Pfam" id="PF12244">
    <property type="entry name" value="DUF3606"/>
    <property type="match status" value="1"/>
</dbReference>
<reference evidence="2 5" key="2">
    <citation type="submission" date="2018-01" db="EMBL/GenBank/DDBJ databases">
        <title>Complete genome sequence of Caulobacter flavus RHGG3.</title>
        <authorList>
            <person name="Yang E."/>
        </authorList>
    </citation>
    <scope>NUCLEOTIDE SEQUENCE [LARGE SCALE GENOMIC DNA]</scope>
    <source>
        <strain evidence="2 5">RHGG3</strain>
    </source>
</reference>